<comment type="caution">
    <text evidence="1">The sequence shown here is derived from an EMBL/GenBank/DDBJ whole genome shotgun (WGS) entry which is preliminary data.</text>
</comment>
<protein>
    <submittedName>
        <fullName evidence="1">Uncharacterized protein</fullName>
    </submittedName>
</protein>
<feature type="non-terminal residue" evidence="1">
    <location>
        <position position="1"/>
    </location>
</feature>
<proteinExistence type="predicted"/>
<keyword evidence="2" id="KW-1185">Reference proteome</keyword>
<reference evidence="1" key="1">
    <citation type="submission" date="2021-02" db="EMBL/GenBank/DDBJ databases">
        <authorList>
            <person name="Nieuwenhuis M."/>
            <person name="Van De Peppel L.J.J."/>
        </authorList>
    </citation>
    <scope>NUCLEOTIDE SEQUENCE</scope>
    <source>
        <strain evidence="1">D49</strain>
    </source>
</reference>
<dbReference type="AlphaFoldDB" id="A0A9P7GEL0"/>
<feature type="non-terminal residue" evidence="1">
    <location>
        <position position="200"/>
    </location>
</feature>
<dbReference type="EMBL" id="JABCKI010001643">
    <property type="protein sequence ID" value="KAG5649089.1"/>
    <property type="molecule type" value="Genomic_DNA"/>
</dbReference>
<dbReference type="OrthoDB" id="3067692at2759"/>
<evidence type="ECO:0000313" key="2">
    <source>
        <dbReference type="Proteomes" id="UP000717328"/>
    </source>
</evidence>
<sequence>DQVVLIDLPFDFNTIEGQEDYETQIGTLAHRLGAGDLAKFDTFAVFLTDHSDPVCGDLHYTVNNKGADTTAEVLKLLFPPQLTKFFKRGKRNTLTLLICGAAIAHTEARKAFVKVANSGWFSWIKAFGQADFQPWFSHQLIMQATISWFIHDKRWDALLQDHSALGAHTDLYLFSPPGKIRKFMWSHVVAKPFGKRAPVQ</sequence>
<dbReference type="Proteomes" id="UP000717328">
    <property type="component" value="Unassembled WGS sequence"/>
</dbReference>
<evidence type="ECO:0000313" key="1">
    <source>
        <dbReference type="EMBL" id="KAG5649089.1"/>
    </source>
</evidence>
<accession>A0A9P7GEL0</accession>
<organism evidence="1 2">
    <name type="scientific">Sphagnurus paluster</name>
    <dbReference type="NCBI Taxonomy" id="117069"/>
    <lineage>
        <taxon>Eukaryota</taxon>
        <taxon>Fungi</taxon>
        <taxon>Dikarya</taxon>
        <taxon>Basidiomycota</taxon>
        <taxon>Agaricomycotina</taxon>
        <taxon>Agaricomycetes</taxon>
        <taxon>Agaricomycetidae</taxon>
        <taxon>Agaricales</taxon>
        <taxon>Tricholomatineae</taxon>
        <taxon>Lyophyllaceae</taxon>
        <taxon>Sphagnurus</taxon>
    </lineage>
</organism>
<gene>
    <name evidence="1" type="ORF">H0H81_006377</name>
</gene>
<reference evidence="1" key="2">
    <citation type="submission" date="2021-10" db="EMBL/GenBank/DDBJ databases">
        <title>Phylogenomics reveals ancestral predisposition of the termite-cultivated fungus Termitomyces towards a domesticated lifestyle.</title>
        <authorList>
            <person name="Auxier B."/>
            <person name="Grum-Grzhimaylo A."/>
            <person name="Cardenas M.E."/>
            <person name="Lodge J.D."/>
            <person name="Laessoe T."/>
            <person name="Pedersen O."/>
            <person name="Smith M.E."/>
            <person name="Kuyper T.W."/>
            <person name="Franco-Molano E.A."/>
            <person name="Baroni T.J."/>
            <person name="Aanen D.K."/>
        </authorList>
    </citation>
    <scope>NUCLEOTIDE SEQUENCE</scope>
    <source>
        <strain evidence="1">D49</strain>
    </source>
</reference>
<name>A0A9P7GEL0_9AGAR</name>